<keyword evidence="6" id="KW-1185">Reference proteome</keyword>
<dbReference type="PANTHER" id="PTHR43712:SF2">
    <property type="entry name" value="O-METHYLTRANSFERASE CICE"/>
    <property type="match status" value="1"/>
</dbReference>
<dbReference type="PROSITE" id="PS51683">
    <property type="entry name" value="SAM_OMT_II"/>
    <property type="match status" value="1"/>
</dbReference>
<evidence type="ECO:0000256" key="1">
    <source>
        <dbReference type="ARBA" id="ARBA00022603"/>
    </source>
</evidence>
<evidence type="ECO:0000256" key="3">
    <source>
        <dbReference type="ARBA" id="ARBA00022691"/>
    </source>
</evidence>
<keyword evidence="2" id="KW-0808">Transferase</keyword>
<proteinExistence type="predicted"/>
<dbReference type="PANTHER" id="PTHR43712">
    <property type="entry name" value="PUTATIVE (AFU_ORTHOLOGUE AFUA_4G14580)-RELATED"/>
    <property type="match status" value="1"/>
</dbReference>
<keyword evidence="3" id="KW-0949">S-adenosyl-L-methionine</keyword>
<sequence>MTFATLRALHTVIGDALTEMERIYAARSAEGGTPLDYPSLDVPYYHNGPAAADVHSPQADAAEKLAAEADVVMAANHIVAACEQLAASVHRPFFTLMEGIMSGHLTACLGFLEASNTVEILRAAGPEGLHIAEVARRVDEVLGDEGKSANGAPLDPDKLSHILRLLATFHWIREVRPNVFANNRLSALIDSGKTPEQIHDSPMQKYDGTDCIAALVPMQSDEFFKAVVHMTDTLLPNKVRATSLRKLLDQREATVPPVQYKVPVNLAFRTEMPYFHWLELPENERRLKEFGLAMTGTRSWEIVENVIETFPWKDLPKDSVVVDVGGGIGSTSVVLARAFPHLRFVVQDRQHVVQIAPSVWKGEQAELIKSGRVSFLAQDFHTPQPPSVEVPGLGSVSSPAVFLMRGCTHNWPDAAVKPMLQHLRDAAGPETKLLIVDMVLPHACYDDWADGEDAIPGAERTLAPEGSPLLANLGRASATGYQLDLSMLALLDAKERTLREICALARSAGWKVSGMARAKGSVWAYTTATPV</sequence>
<dbReference type="Gene3D" id="1.10.10.10">
    <property type="entry name" value="Winged helix-like DNA-binding domain superfamily/Winged helix DNA-binding domain"/>
    <property type="match status" value="1"/>
</dbReference>
<accession>A0A2G8SK34</accession>
<dbReference type="GO" id="GO:0008171">
    <property type="term" value="F:O-methyltransferase activity"/>
    <property type="evidence" value="ECO:0007669"/>
    <property type="project" value="InterPro"/>
</dbReference>
<comment type="caution">
    <text evidence="5">The sequence shown here is derived from an EMBL/GenBank/DDBJ whole genome shotgun (WGS) entry which is preliminary data.</text>
</comment>
<organism evidence="5 6">
    <name type="scientific">Ganoderma sinense ZZ0214-1</name>
    <dbReference type="NCBI Taxonomy" id="1077348"/>
    <lineage>
        <taxon>Eukaryota</taxon>
        <taxon>Fungi</taxon>
        <taxon>Dikarya</taxon>
        <taxon>Basidiomycota</taxon>
        <taxon>Agaricomycotina</taxon>
        <taxon>Agaricomycetes</taxon>
        <taxon>Polyporales</taxon>
        <taxon>Polyporaceae</taxon>
        <taxon>Ganoderma</taxon>
    </lineage>
</organism>
<reference evidence="5 6" key="1">
    <citation type="journal article" date="2015" name="Sci. Rep.">
        <title>Chromosome-level genome map provides insights into diverse defense mechanisms in the medicinal fungus Ganoderma sinense.</title>
        <authorList>
            <person name="Zhu Y."/>
            <person name="Xu J."/>
            <person name="Sun C."/>
            <person name="Zhou S."/>
            <person name="Xu H."/>
            <person name="Nelson D.R."/>
            <person name="Qian J."/>
            <person name="Song J."/>
            <person name="Luo H."/>
            <person name="Xiang L."/>
            <person name="Li Y."/>
            <person name="Xu Z."/>
            <person name="Ji A."/>
            <person name="Wang L."/>
            <person name="Lu S."/>
            <person name="Hayward A."/>
            <person name="Sun W."/>
            <person name="Li X."/>
            <person name="Schwartz D.C."/>
            <person name="Wang Y."/>
            <person name="Chen S."/>
        </authorList>
    </citation>
    <scope>NUCLEOTIDE SEQUENCE [LARGE SCALE GENOMIC DNA]</scope>
    <source>
        <strain evidence="5 6">ZZ0214-1</strain>
    </source>
</reference>
<protein>
    <recommendedName>
        <fullName evidence="4">O-methyltransferase C-terminal domain-containing protein</fullName>
    </recommendedName>
</protein>
<dbReference type="InterPro" id="IPR029063">
    <property type="entry name" value="SAM-dependent_MTases_sf"/>
</dbReference>
<feature type="domain" description="O-methyltransferase C-terminal" evidence="4">
    <location>
        <begin position="299"/>
        <end position="443"/>
    </location>
</feature>
<dbReference type="OrthoDB" id="2410195at2759"/>
<dbReference type="Gene3D" id="3.40.50.150">
    <property type="entry name" value="Vaccinia Virus protein VP39"/>
    <property type="match status" value="1"/>
</dbReference>
<dbReference type="EMBL" id="AYKW01000006">
    <property type="protein sequence ID" value="PIL33918.1"/>
    <property type="molecule type" value="Genomic_DNA"/>
</dbReference>
<dbReference type="GO" id="GO:0032259">
    <property type="term" value="P:methylation"/>
    <property type="evidence" value="ECO:0007669"/>
    <property type="project" value="UniProtKB-KW"/>
</dbReference>
<dbReference type="SUPFAM" id="SSF53335">
    <property type="entry name" value="S-adenosyl-L-methionine-dependent methyltransferases"/>
    <property type="match status" value="1"/>
</dbReference>
<dbReference type="InterPro" id="IPR001077">
    <property type="entry name" value="COMT_C"/>
</dbReference>
<dbReference type="STRING" id="1077348.A0A2G8SK34"/>
<dbReference type="InterPro" id="IPR036388">
    <property type="entry name" value="WH-like_DNA-bd_sf"/>
</dbReference>
<dbReference type="AlphaFoldDB" id="A0A2G8SK34"/>
<evidence type="ECO:0000313" key="5">
    <source>
        <dbReference type="EMBL" id="PIL33918.1"/>
    </source>
</evidence>
<dbReference type="InterPro" id="IPR016461">
    <property type="entry name" value="COMT-like"/>
</dbReference>
<evidence type="ECO:0000259" key="4">
    <source>
        <dbReference type="Pfam" id="PF00891"/>
    </source>
</evidence>
<keyword evidence="1" id="KW-0489">Methyltransferase</keyword>
<dbReference type="Pfam" id="PF00891">
    <property type="entry name" value="Methyltransf_2"/>
    <property type="match status" value="1"/>
</dbReference>
<evidence type="ECO:0000256" key="2">
    <source>
        <dbReference type="ARBA" id="ARBA00022679"/>
    </source>
</evidence>
<gene>
    <name evidence="5" type="ORF">GSI_03625</name>
</gene>
<dbReference type="Proteomes" id="UP000230002">
    <property type="component" value="Unassembled WGS sequence"/>
</dbReference>
<evidence type="ECO:0000313" key="6">
    <source>
        <dbReference type="Proteomes" id="UP000230002"/>
    </source>
</evidence>
<name>A0A2G8SK34_9APHY</name>